<reference evidence="3 6" key="2">
    <citation type="submission" date="2020-07" db="EMBL/GenBank/DDBJ databases">
        <title>Sequencing the genomes of 1000 actinobacteria strains.</title>
        <authorList>
            <person name="Klenk H.-P."/>
        </authorList>
    </citation>
    <scope>NUCLEOTIDE SEQUENCE [LARGE SCALE GENOMIC DNA]</scope>
    <source>
        <strain evidence="3 6">DSM 23870</strain>
    </source>
</reference>
<evidence type="ECO:0000256" key="1">
    <source>
        <dbReference type="SAM" id="MobiDB-lite"/>
    </source>
</evidence>
<evidence type="ECO:0000313" key="5">
    <source>
        <dbReference type="Proteomes" id="UP000292686"/>
    </source>
</evidence>
<dbReference type="EMBL" id="JACCBI010000001">
    <property type="protein sequence ID" value="NYD65939.1"/>
    <property type="molecule type" value="Genomic_DNA"/>
</dbReference>
<feature type="transmembrane region" description="Helical" evidence="2">
    <location>
        <begin position="63"/>
        <end position="81"/>
    </location>
</feature>
<dbReference type="AlphaFoldDB" id="A0A4Q2M2T7"/>
<dbReference type="RefSeq" id="WP_129175047.1">
    <property type="nucleotide sequence ID" value="NZ_JACCBI010000001.1"/>
</dbReference>
<dbReference type="Proteomes" id="UP000581087">
    <property type="component" value="Unassembled WGS sequence"/>
</dbReference>
<comment type="caution">
    <text evidence="4">The sequence shown here is derived from an EMBL/GenBank/DDBJ whole genome shotgun (WGS) entry which is preliminary data.</text>
</comment>
<organism evidence="4 5">
    <name type="scientific">Agromyces atrinae</name>
    <dbReference type="NCBI Taxonomy" id="592376"/>
    <lineage>
        <taxon>Bacteria</taxon>
        <taxon>Bacillati</taxon>
        <taxon>Actinomycetota</taxon>
        <taxon>Actinomycetes</taxon>
        <taxon>Micrococcales</taxon>
        <taxon>Microbacteriaceae</taxon>
        <taxon>Agromyces</taxon>
    </lineage>
</organism>
<evidence type="ECO:0000313" key="6">
    <source>
        <dbReference type="Proteomes" id="UP000581087"/>
    </source>
</evidence>
<evidence type="ECO:0000313" key="4">
    <source>
        <dbReference type="EMBL" id="RXZ86274.1"/>
    </source>
</evidence>
<evidence type="ECO:0000313" key="3">
    <source>
        <dbReference type="EMBL" id="NYD65939.1"/>
    </source>
</evidence>
<dbReference type="InterPro" id="IPR021401">
    <property type="entry name" value="DUF3040"/>
</dbReference>
<dbReference type="Pfam" id="PF11239">
    <property type="entry name" value="DUF3040"/>
    <property type="match status" value="1"/>
</dbReference>
<keyword evidence="5" id="KW-1185">Reference proteome</keyword>
<feature type="compositionally biased region" description="Basic and acidic residues" evidence="1">
    <location>
        <begin position="113"/>
        <end position="125"/>
    </location>
</feature>
<proteinExistence type="predicted"/>
<dbReference type="EMBL" id="SDPM01000005">
    <property type="protein sequence ID" value="RXZ86274.1"/>
    <property type="molecule type" value="Genomic_DNA"/>
</dbReference>
<reference evidence="4 5" key="1">
    <citation type="submission" date="2019-01" db="EMBL/GenBank/DDBJ databases">
        <title>Agromyces.</title>
        <authorList>
            <person name="Li J."/>
        </authorList>
    </citation>
    <scope>NUCLEOTIDE SEQUENCE [LARGE SCALE GENOMIC DNA]</scope>
    <source>
        <strain evidence="4 5">DSM 23870</strain>
    </source>
</reference>
<protein>
    <submittedName>
        <fullName evidence="4">DUF3040 domain-containing protein</fullName>
    </submittedName>
</protein>
<keyword evidence="2" id="KW-0472">Membrane</keyword>
<feature type="region of interest" description="Disordered" evidence="1">
    <location>
        <begin position="88"/>
        <end position="125"/>
    </location>
</feature>
<keyword evidence="2" id="KW-1133">Transmembrane helix</keyword>
<keyword evidence="2" id="KW-0812">Transmembrane</keyword>
<feature type="transmembrane region" description="Helical" evidence="2">
    <location>
        <begin position="40"/>
        <end position="57"/>
    </location>
</feature>
<gene>
    <name evidence="3" type="ORF">BJ972_000458</name>
    <name evidence="4" type="ORF">ESP50_10980</name>
</gene>
<name>A0A4Q2M2T7_9MICO</name>
<sequence length="125" mass="13509">MPLSEQEQRLLDEMERSLYRNDADFVATGGRRGRPNYRSVTIGILLAAAGIAALIAGVAIPQLLVGIAGFVLMFAGVLLALTPSKRLTPEDITSSTGSPRAAAHDSGGFIGRMNDRWERRQEGRE</sequence>
<dbReference type="Proteomes" id="UP000292686">
    <property type="component" value="Unassembled WGS sequence"/>
</dbReference>
<evidence type="ECO:0000256" key="2">
    <source>
        <dbReference type="SAM" id="Phobius"/>
    </source>
</evidence>
<accession>A0A4Q2M2T7</accession>
<dbReference type="OrthoDB" id="5244024at2"/>